<dbReference type="Gene3D" id="3.50.50.60">
    <property type="entry name" value="FAD/NAD(P)-binding domain"/>
    <property type="match status" value="1"/>
</dbReference>
<keyword evidence="4" id="KW-1185">Reference proteome</keyword>
<dbReference type="AlphaFoldDB" id="A0A812NQ58"/>
<evidence type="ECO:0000313" key="4">
    <source>
        <dbReference type="Proteomes" id="UP000604046"/>
    </source>
</evidence>
<reference evidence="3" key="1">
    <citation type="submission" date="2021-02" db="EMBL/GenBank/DDBJ databases">
        <authorList>
            <person name="Dougan E. K."/>
            <person name="Rhodes N."/>
            <person name="Thang M."/>
            <person name="Chan C."/>
        </authorList>
    </citation>
    <scope>NUCLEOTIDE SEQUENCE</scope>
</reference>
<gene>
    <name evidence="3" type="primary">epsH</name>
    <name evidence="3" type="ORF">SNAT2548_LOCUS17127</name>
</gene>
<proteinExistence type="predicted"/>
<dbReference type="Pfam" id="PF00535">
    <property type="entry name" value="Glycos_transf_2"/>
    <property type="match status" value="1"/>
</dbReference>
<name>A0A812NQ58_9DINO</name>
<dbReference type="Gene3D" id="3.90.550.10">
    <property type="entry name" value="Spore Coat Polysaccharide Biosynthesis Protein SpsA, Chain A"/>
    <property type="match status" value="1"/>
</dbReference>
<dbReference type="SUPFAM" id="SSF53448">
    <property type="entry name" value="Nucleotide-diphospho-sugar transferases"/>
    <property type="match status" value="1"/>
</dbReference>
<dbReference type="Gene3D" id="3.30.9.10">
    <property type="entry name" value="D-Amino Acid Oxidase, subunit A, domain 2"/>
    <property type="match status" value="1"/>
</dbReference>
<dbReference type="Proteomes" id="UP000604046">
    <property type="component" value="Unassembled WGS sequence"/>
</dbReference>
<accession>A0A812NQ58</accession>
<feature type="chain" id="PRO_5032482147" evidence="1">
    <location>
        <begin position="19"/>
        <end position="1144"/>
    </location>
</feature>
<dbReference type="InterPro" id="IPR050834">
    <property type="entry name" value="Glycosyltransf_2"/>
</dbReference>
<dbReference type="PANTHER" id="PTHR43685:SF2">
    <property type="entry name" value="GLYCOSYLTRANSFERASE 2-LIKE DOMAIN-CONTAINING PROTEIN"/>
    <property type="match status" value="1"/>
</dbReference>
<feature type="signal peptide" evidence="1">
    <location>
        <begin position="1"/>
        <end position="18"/>
    </location>
</feature>
<dbReference type="InterPro" id="IPR001173">
    <property type="entry name" value="Glyco_trans_2-like"/>
</dbReference>
<dbReference type="OrthoDB" id="426968at2759"/>
<dbReference type="CDD" id="cd00761">
    <property type="entry name" value="Glyco_tranf_GTA_type"/>
    <property type="match status" value="1"/>
</dbReference>
<dbReference type="PANTHER" id="PTHR43685">
    <property type="entry name" value="GLYCOSYLTRANSFERASE"/>
    <property type="match status" value="1"/>
</dbReference>
<dbReference type="InterPro" id="IPR029044">
    <property type="entry name" value="Nucleotide-diphossugar_trans"/>
</dbReference>
<evidence type="ECO:0000256" key="1">
    <source>
        <dbReference type="SAM" id="SignalP"/>
    </source>
</evidence>
<protein>
    <submittedName>
        <fullName evidence="3">EpsH protein</fullName>
    </submittedName>
</protein>
<keyword evidence="1" id="KW-0732">Signal</keyword>
<comment type="caution">
    <text evidence="3">The sequence shown here is derived from an EMBL/GenBank/DDBJ whole genome shotgun (WGS) entry which is preliminary data.</text>
</comment>
<evidence type="ECO:0000313" key="3">
    <source>
        <dbReference type="EMBL" id="CAE7327183.1"/>
    </source>
</evidence>
<dbReference type="EMBL" id="CAJNDS010002102">
    <property type="protein sequence ID" value="CAE7327183.1"/>
    <property type="molecule type" value="Genomic_DNA"/>
</dbReference>
<feature type="domain" description="Glycosyltransferase 2-like" evidence="2">
    <location>
        <begin position="61"/>
        <end position="210"/>
    </location>
</feature>
<evidence type="ECO:0000259" key="2">
    <source>
        <dbReference type="Pfam" id="PF00535"/>
    </source>
</evidence>
<dbReference type="SUPFAM" id="SSF51905">
    <property type="entry name" value="FAD/NAD(P)-binding domain"/>
    <property type="match status" value="1"/>
</dbReference>
<dbReference type="InterPro" id="IPR036188">
    <property type="entry name" value="FAD/NAD-bd_sf"/>
</dbReference>
<organism evidence="3 4">
    <name type="scientific">Symbiodinium natans</name>
    <dbReference type="NCBI Taxonomy" id="878477"/>
    <lineage>
        <taxon>Eukaryota</taxon>
        <taxon>Sar</taxon>
        <taxon>Alveolata</taxon>
        <taxon>Dinophyceae</taxon>
        <taxon>Suessiales</taxon>
        <taxon>Symbiodiniaceae</taxon>
        <taxon>Symbiodinium</taxon>
    </lineage>
</organism>
<sequence>MVIMWRLVLVMSVLQARSADDACAMQLRVQKTEVTNLNPANITATQGGHGECRKAPLPKISVLLPVQNPSTVVRAMRSIFDQSVKDDLEILVSVEGANSEAAGMVRSLQPPGTIALDIFEQEQHLGYSQNVNFLLRRARGEFVSLLADDDWLPPNYLEKLLQCFAEHPAAVNCYPYILEFSENGERLPGQIFADSVQGSRQDRLEQVMENSCDAVSVRGLIKRSVAGDNVFMPSHYYRDFMADTASIMHQAVAGELIQADVPYYKTMYVASSTHGTHHKWRDAKEDLRVRSTLDLLETFALKARPWLPEEIVQLILHERHVAILGAGLQGLTMALLFESHGFHVTLIDNATEIMGKIHLGFEYSDDKTLETGRRRMESALSFGYVLEKLLGSQIAWDKMKSTKFTYLVPRASSVPPHELEAYFENLQGAYEDILAKSPHLHYLGERPTRIFRRVPVPAAWNSSAFAAAFETEEHALRSPLLKDLLQDALHSRQIDTLLNTWVSEVQKREGMYQIATSKGTLHAQFVVNCLSEGKAAVDQALGVDGSPKPDWRLKFGIETSEIPALADTASATILDGPFGGYVNFHQHKKMYFSWATERLTPMPADKDLPDDLPQLWKSVVQGDVPEELRASMVNAHEDAFRSLLSFKTFQLPCPDIVADLILGTGEDFQDPILYKEQYFSIRTNFASAPYNAWLLEQRYLQQHHLLGNGGSIVGTQLHIFGRAGGRENADICGEYLHRGHVHGRPVYRQQGSATAIRYWPSLRRWVIDREGVRDSNVCVAFAPDSADLAHPAHPELIWHVWEAASQAHVADSEVISVAAPRTVTLVGRAAGRDAEYVNGPYELARVAHGRPVYVHAKGELGIRYFQEERRWAIVWLAQDNGTCLAYSESSNLEHPGHIELEWMFWETQLQTFCADPATRTLVAPSVVRILGRRPEAENARINGSYSLAGVIEGRPAYVQPGTRHLIRYSSRSDRWLVETDGLVEPSLATKLYHWVFGGDLNGGDRCAAYANASASEHPGTTKLEWSIWESKRGCFISDPEVRCTTAPVALQVCGRARRENEFINGDYQLAGIHLGRVFYHKPGSQSVIRFWPARNRWLIDGNGLQQSDACSAFADCADDGEYPGDLSGFAQTRQYGEEMAAKAR</sequence>